<feature type="site" description="Raises pKa of active site His" evidence="6">
    <location>
        <position position="145"/>
    </location>
</feature>
<feature type="binding site" evidence="6">
    <location>
        <position position="65"/>
    </location>
    <ligand>
        <name>(6R)-10-formyltetrahydrofolate</name>
        <dbReference type="ChEBI" id="CHEBI:195366"/>
    </ligand>
</feature>
<gene>
    <name evidence="6" type="primary">purN</name>
    <name evidence="8" type="ORF">DBW96_04285</name>
</gene>
<evidence type="ECO:0000256" key="5">
    <source>
        <dbReference type="ARBA" id="ARBA00047664"/>
    </source>
</evidence>
<dbReference type="InterPro" id="IPR002376">
    <property type="entry name" value="Formyl_transf_N"/>
</dbReference>
<feature type="binding site" evidence="6">
    <location>
        <begin position="12"/>
        <end position="14"/>
    </location>
    <ligand>
        <name>N(1)-(5-phospho-beta-D-ribosyl)glycinamide</name>
        <dbReference type="ChEBI" id="CHEBI:143788"/>
    </ligand>
</feature>
<feature type="active site" description="Proton donor" evidence="6">
    <location>
        <position position="109"/>
    </location>
</feature>
<accession>A0A368BSD8</accession>
<dbReference type="EC" id="2.1.2.2" evidence="6"/>
<dbReference type="NCBIfam" id="TIGR00639">
    <property type="entry name" value="PurN"/>
    <property type="match status" value="1"/>
</dbReference>
<dbReference type="GO" id="GO:0006189">
    <property type="term" value="P:'de novo' IMP biosynthetic process"/>
    <property type="evidence" value="ECO:0007669"/>
    <property type="project" value="UniProtKB-UniRule"/>
</dbReference>
<reference evidence="8 9" key="1">
    <citation type="journal article" date="2018" name="Microbiome">
        <title>Fine metagenomic profile of the Mediterranean stratified and mixed water columns revealed by assembly and recruitment.</title>
        <authorList>
            <person name="Haro-Moreno J.M."/>
            <person name="Lopez-Perez M."/>
            <person name="De La Torre J.R."/>
            <person name="Picazo A."/>
            <person name="Camacho A."/>
            <person name="Rodriguez-Valera F."/>
        </authorList>
    </citation>
    <scope>NUCLEOTIDE SEQUENCE [LARGE SCALE GENOMIC DNA]</scope>
    <source>
        <strain evidence="8">MED-G82</strain>
    </source>
</reference>
<dbReference type="Gene3D" id="3.40.50.170">
    <property type="entry name" value="Formyl transferase, N-terminal domain"/>
    <property type="match status" value="1"/>
</dbReference>
<dbReference type="SUPFAM" id="SSF53328">
    <property type="entry name" value="Formyltransferase"/>
    <property type="match status" value="1"/>
</dbReference>
<name>A0A368BSD8_9GAMM</name>
<comment type="catalytic activity">
    <reaction evidence="5 6">
        <text>N(1)-(5-phospho-beta-D-ribosyl)glycinamide + (6R)-10-formyltetrahydrofolate = N(2)-formyl-N(1)-(5-phospho-beta-D-ribosyl)glycinamide + (6S)-5,6,7,8-tetrahydrofolate + H(+)</text>
        <dbReference type="Rhea" id="RHEA:15053"/>
        <dbReference type="ChEBI" id="CHEBI:15378"/>
        <dbReference type="ChEBI" id="CHEBI:57453"/>
        <dbReference type="ChEBI" id="CHEBI:143788"/>
        <dbReference type="ChEBI" id="CHEBI:147286"/>
        <dbReference type="ChEBI" id="CHEBI:195366"/>
        <dbReference type="EC" id="2.1.2.2"/>
    </reaction>
</comment>
<keyword evidence="2 6" id="KW-0808">Transferase</keyword>
<dbReference type="Proteomes" id="UP000253307">
    <property type="component" value="Unassembled WGS sequence"/>
</dbReference>
<dbReference type="CDD" id="cd08645">
    <property type="entry name" value="FMT_core_GART"/>
    <property type="match status" value="1"/>
</dbReference>
<dbReference type="GO" id="GO:0004644">
    <property type="term" value="F:phosphoribosylglycinamide formyltransferase activity"/>
    <property type="evidence" value="ECO:0007669"/>
    <property type="project" value="UniProtKB-UniRule"/>
</dbReference>
<comment type="similarity">
    <text evidence="4 6">Belongs to the GART family.</text>
</comment>
<evidence type="ECO:0000256" key="6">
    <source>
        <dbReference type="HAMAP-Rule" id="MF_01930"/>
    </source>
</evidence>
<evidence type="ECO:0000256" key="1">
    <source>
        <dbReference type="ARBA" id="ARBA00005054"/>
    </source>
</evidence>
<feature type="binding site" evidence="6">
    <location>
        <begin position="90"/>
        <end position="93"/>
    </location>
    <ligand>
        <name>(6R)-10-formyltetrahydrofolate</name>
        <dbReference type="ChEBI" id="CHEBI:195366"/>
    </ligand>
</feature>
<keyword evidence="3 6" id="KW-0658">Purine biosynthesis</keyword>
<dbReference type="PROSITE" id="PS00373">
    <property type="entry name" value="GART"/>
    <property type="match status" value="1"/>
</dbReference>
<dbReference type="InterPro" id="IPR001555">
    <property type="entry name" value="GART_AS"/>
</dbReference>
<evidence type="ECO:0000259" key="7">
    <source>
        <dbReference type="Pfam" id="PF00551"/>
    </source>
</evidence>
<organism evidence="8 9">
    <name type="scientific">SAR86 cluster bacterium</name>
    <dbReference type="NCBI Taxonomy" id="2030880"/>
    <lineage>
        <taxon>Bacteria</taxon>
        <taxon>Pseudomonadati</taxon>
        <taxon>Pseudomonadota</taxon>
        <taxon>Gammaproteobacteria</taxon>
        <taxon>SAR86 cluster</taxon>
    </lineage>
</organism>
<dbReference type="PANTHER" id="PTHR43369:SF2">
    <property type="entry name" value="PHOSPHORIBOSYLGLYCINAMIDE FORMYLTRANSFERASE"/>
    <property type="match status" value="1"/>
</dbReference>
<feature type="binding site" evidence="6">
    <location>
        <position position="107"/>
    </location>
    <ligand>
        <name>(6R)-10-formyltetrahydrofolate</name>
        <dbReference type="ChEBI" id="CHEBI:195366"/>
    </ligand>
</feature>
<comment type="function">
    <text evidence="6">Catalyzes the transfer of a formyl group from 10-formyltetrahydrofolate to 5-phospho-ribosyl-glycinamide (GAR), producing 5-phospho-ribosyl-N-formylglycinamide (FGAR) and tetrahydrofolate.</text>
</comment>
<dbReference type="Pfam" id="PF00551">
    <property type="entry name" value="Formyl_trans_N"/>
    <property type="match status" value="1"/>
</dbReference>
<dbReference type="PANTHER" id="PTHR43369">
    <property type="entry name" value="PHOSPHORIBOSYLGLYCINAMIDE FORMYLTRANSFERASE"/>
    <property type="match status" value="1"/>
</dbReference>
<evidence type="ECO:0000256" key="3">
    <source>
        <dbReference type="ARBA" id="ARBA00022755"/>
    </source>
</evidence>
<dbReference type="GO" id="GO:0005829">
    <property type="term" value="C:cytosol"/>
    <property type="evidence" value="ECO:0007669"/>
    <property type="project" value="TreeGrafter"/>
</dbReference>
<dbReference type="UniPathway" id="UPA00074">
    <property type="reaction ID" value="UER00126"/>
</dbReference>
<dbReference type="InterPro" id="IPR004607">
    <property type="entry name" value="GART"/>
</dbReference>
<evidence type="ECO:0000313" key="8">
    <source>
        <dbReference type="EMBL" id="RCL39732.1"/>
    </source>
</evidence>
<evidence type="ECO:0000256" key="4">
    <source>
        <dbReference type="ARBA" id="ARBA00038440"/>
    </source>
</evidence>
<dbReference type="InterPro" id="IPR036477">
    <property type="entry name" value="Formyl_transf_N_sf"/>
</dbReference>
<comment type="caution">
    <text evidence="8">The sequence shown here is derived from an EMBL/GenBank/DDBJ whole genome shotgun (WGS) entry which is preliminary data.</text>
</comment>
<protein>
    <recommendedName>
        <fullName evidence="6">Phosphoribosylglycinamide formyltransferase</fullName>
        <ecNumber evidence="6">2.1.2.2</ecNumber>
    </recommendedName>
    <alternativeName>
        <fullName evidence="6">5'-phosphoribosylglycinamide transformylase</fullName>
    </alternativeName>
    <alternativeName>
        <fullName evidence="6">GAR transformylase</fullName>
        <shortName evidence="6">GART</shortName>
    </alternativeName>
</protein>
<dbReference type="HAMAP" id="MF_01930">
    <property type="entry name" value="PurN"/>
    <property type="match status" value="1"/>
</dbReference>
<proteinExistence type="inferred from homology"/>
<evidence type="ECO:0000313" key="9">
    <source>
        <dbReference type="Proteomes" id="UP000253307"/>
    </source>
</evidence>
<dbReference type="AlphaFoldDB" id="A0A368BSD8"/>
<feature type="domain" description="Formyl transferase N-terminal" evidence="7">
    <location>
        <begin position="2"/>
        <end position="182"/>
    </location>
</feature>
<sequence>MKRIVVLISGSGSNLEAIIEACLSQRINGEVVHVISNVPDVFGLTRAAKHKIPSSVINHNNFNDRESFDRELYNQVSDLNPDLVVLAGFMRILTANFTNPLKGKLINIHPSLLPKYPGLNTHQQAIDNQDPRHGISIHYVTEELDGGPIIAQGAMKLDLQSSLEEVIDQIHRIEHNLYPRVIAELLDMKVGLKHNTVQFSHDSEFKDAQPLQFN</sequence>
<evidence type="ECO:0000256" key="2">
    <source>
        <dbReference type="ARBA" id="ARBA00022679"/>
    </source>
</evidence>
<comment type="pathway">
    <text evidence="1 6">Purine metabolism; IMP biosynthesis via de novo pathway; N(2)-formyl-N(1)-(5-phospho-D-ribosyl)glycinamide from N(1)-(5-phospho-D-ribosyl)glycinamide (10-formyl THF route): step 1/1.</text>
</comment>
<dbReference type="EMBL" id="QOPE01000038">
    <property type="protein sequence ID" value="RCL39732.1"/>
    <property type="molecule type" value="Genomic_DNA"/>
</dbReference>